<dbReference type="PANTHER" id="PTHR14239">
    <property type="entry name" value="DUDULIN-RELATED"/>
    <property type="match status" value="1"/>
</dbReference>
<sequence length="191" mass="21140">MEIGIIGIGTLTLELARRAAAAGFRVVINNPRGNSLVHDAVLKMSSNIHLGSLDEAAAADIILLFIPKENLETVLKNLPDMTGKIIVHTSCLIFNPHTLLSSISNALTYQITASLLPSAHVIKLFNPVRLEAAILNQYEKRDEIYFIADHAQSKDSLKMFLKKLNFQPIDLSGRLRLHRSVINLEARINPN</sequence>
<dbReference type="Gene3D" id="3.40.50.720">
    <property type="entry name" value="NAD(P)-binding Rossmann-like Domain"/>
    <property type="match status" value="1"/>
</dbReference>
<name>A0ABR9TKR8_9FLAO</name>
<keyword evidence="4" id="KW-1185">Reference proteome</keyword>
<gene>
    <name evidence="3" type="ORF">C4F50_13495</name>
</gene>
<dbReference type="SUPFAM" id="SSF51735">
    <property type="entry name" value="NAD(P)-binding Rossmann-fold domains"/>
    <property type="match status" value="1"/>
</dbReference>
<organism evidence="3 4">
    <name type="scientific">Flavobacterium hungaricum</name>
    <dbReference type="NCBI Taxonomy" id="2082725"/>
    <lineage>
        <taxon>Bacteria</taxon>
        <taxon>Pseudomonadati</taxon>
        <taxon>Bacteroidota</taxon>
        <taxon>Flavobacteriia</taxon>
        <taxon>Flavobacteriales</taxon>
        <taxon>Flavobacteriaceae</taxon>
        <taxon>Flavobacterium</taxon>
    </lineage>
</organism>
<dbReference type="PANTHER" id="PTHR14239:SF10">
    <property type="entry name" value="REDUCTASE"/>
    <property type="match status" value="1"/>
</dbReference>
<dbReference type="InterPro" id="IPR036291">
    <property type="entry name" value="NAD(P)-bd_dom_sf"/>
</dbReference>
<accession>A0ABR9TKR8</accession>
<dbReference type="Pfam" id="PF03807">
    <property type="entry name" value="F420_oxidored"/>
    <property type="match status" value="1"/>
</dbReference>
<dbReference type="InterPro" id="IPR028939">
    <property type="entry name" value="P5C_Rdtase_cat_N"/>
</dbReference>
<evidence type="ECO:0000313" key="4">
    <source>
        <dbReference type="Proteomes" id="UP000640614"/>
    </source>
</evidence>
<comment type="caution">
    <text evidence="3">The sequence shown here is derived from an EMBL/GenBank/DDBJ whole genome shotgun (WGS) entry which is preliminary data.</text>
</comment>
<feature type="domain" description="Pyrroline-5-carboxylate reductase catalytic N-terminal" evidence="2">
    <location>
        <begin position="3"/>
        <end position="89"/>
    </location>
</feature>
<dbReference type="EMBL" id="PRDM01000003">
    <property type="protein sequence ID" value="MBE8725948.1"/>
    <property type="molecule type" value="Genomic_DNA"/>
</dbReference>
<proteinExistence type="predicted"/>
<evidence type="ECO:0000259" key="2">
    <source>
        <dbReference type="Pfam" id="PF03807"/>
    </source>
</evidence>
<evidence type="ECO:0000256" key="1">
    <source>
        <dbReference type="ARBA" id="ARBA00023002"/>
    </source>
</evidence>
<dbReference type="InterPro" id="IPR051267">
    <property type="entry name" value="STEAP_metalloreductase"/>
</dbReference>
<keyword evidence="1" id="KW-0560">Oxidoreductase</keyword>
<reference evidence="3 4" key="1">
    <citation type="submission" date="2018-07" db="EMBL/GenBank/DDBJ databases">
        <title>Genome assembly of strain KB82.</title>
        <authorList>
            <person name="Kukolya J."/>
            <person name="Horvath B."/>
            <person name="Nagy I."/>
            <person name="Toth A."/>
        </authorList>
    </citation>
    <scope>NUCLEOTIDE SEQUENCE [LARGE SCALE GENOMIC DNA]</scope>
    <source>
        <strain evidence="3 4">Kb82</strain>
    </source>
</reference>
<protein>
    <recommendedName>
        <fullName evidence="2">Pyrroline-5-carboxylate reductase catalytic N-terminal domain-containing protein</fullName>
    </recommendedName>
</protein>
<evidence type="ECO:0000313" key="3">
    <source>
        <dbReference type="EMBL" id="MBE8725948.1"/>
    </source>
</evidence>
<dbReference type="RefSeq" id="WP_194139153.1">
    <property type="nucleotide sequence ID" value="NZ_PRDM01000003.1"/>
</dbReference>
<dbReference type="Proteomes" id="UP000640614">
    <property type="component" value="Unassembled WGS sequence"/>
</dbReference>